<reference evidence="1 2" key="1">
    <citation type="submission" date="2017-09" db="EMBL/GenBank/DDBJ databases">
        <title>Genomics of the genus Arcobacter.</title>
        <authorList>
            <person name="Perez-Cataluna A."/>
            <person name="Figueras M.J."/>
            <person name="Salas-Masso N."/>
        </authorList>
    </citation>
    <scope>NUCLEOTIDE SEQUENCE [LARGE SCALE GENOMIC DNA]</scope>
    <source>
        <strain evidence="1 2">CECT 7837</strain>
    </source>
</reference>
<organism evidence="1 2">
    <name type="scientific">Arcobacter ellisii</name>
    <dbReference type="NCBI Taxonomy" id="913109"/>
    <lineage>
        <taxon>Bacteria</taxon>
        <taxon>Pseudomonadati</taxon>
        <taxon>Campylobacterota</taxon>
        <taxon>Epsilonproteobacteria</taxon>
        <taxon>Campylobacterales</taxon>
        <taxon>Arcobacteraceae</taxon>
        <taxon>Arcobacter</taxon>
    </lineage>
</organism>
<protein>
    <submittedName>
        <fullName evidence="1">Phage major capsid protein</fullName>
    </submittedName>
</protein>
<name>A0AA94JRQ7_9BACT</name>
<evidence type="ECO:0000313" key="2">
    <source>
        <dbReference type="Proteomes" id="UP000290588"/>
    </source>
</evidence>
<dbReference type="Proteomes" id="UP000290588">
    <property type="component" value="Unassembled WGS sequence"/>
</dbReference>
<dbReference type="AlphaFoldDB" id="A0AA94JRQ7"/>
<accession>A0AA94JRQ7</accession>
<comment type="caution">
    <text evidence="1">The sequence shown here is derived from an EMBL/GenBank/DDBJ whole genome shotgun (WGS) entry which is preliminary data.</text>
</comment>
<feature type="non-terminal residue" evidence="1">
    <location>
        <position position="51"/>
    </location>
</feature>
<sequence>MTIKFNKSEKFVNAKKAFVASLTNSELSEEKREKIVSDYVQALSDDVVTTI</sequence>
<proteinExistence type="predicted"/>
<dbReference type="EMBL" id="NXIG01000051">
    <property type="protein sequence ID" value="RXI27691.1"/>
    <property type="molecule type" value="Genomic_DNA"/>
</dbReference>
<gene>
    <name evidence="1" type="ORF">CP962_14220</name>
</gene>
<evidence type="ECO:0000313" key="1">
    <source>
        <dbReference type="EMBL" id="RXI27691.1"/>
    </source>
</evidence>